<dbReference type="SUPFAM" id="SSF56235">
    <property type="entry name" value="N-terminal nucleophile aminohydrolases (Ntn hydrolases)"/>
    <property type="match status" value="1"/>
</dbReference>
<keyword evidence="5 11" id="KW-0378">Hydrolase</keyword>
<name>A0A846LUS1_9ACTN</name>
<dbReference type="InterPro" id="IPR002692">
    <property type="entry name" value="S45"/>
</dbReference>
<evidence type="ECO:0000256" key="3">
    <source>
        <dbReference type="ARBA" id="ARBA00006586"/>
    </source>
</evidence>
<dbReference type="SMART" id="SM01006">
    <property type="entry name" value="AlcB"/>
    <property type="match status" value="1"/>
</dbReference>
<dbReference type="AlphaFoldDB" id="A0A846LUS1"/>
<proteinExistence type="inferred from homology"/>
<dbReference type="EMBL" id="BMMI01000003">
    <property type="protein sequence ID" value="GGL61549.1"/>
    <property type="molecule type" value="Genomic_DNA"/>
</dbReference>
<dbReference type="GO" id="GO:0017000">
    <property type="term" value="P:antibiotic biosynthetic process"/>
    <property type="evidence" value="ECO:0007669"/>
    <property type="project" value="InterPro"/>
</dbReference>
<dbReference type="InterPro" id="IPR023343">
    <property type="entry name" value="Penicillin_amidase_dom1"/>
</dbReference>
<evidence type="ECO:0000313" key="10">
    <source>
        <dbReference type="EMBL" id="GGL61549.1"/>
    </source>
</evidence>
<comment type="similarity">
    <text evidence="3">Belongs to the peptidase S45 family.</text>
</comment>
<sequence>MTAPAGVTRDPFGVPTVRAGSLDDLAFAQGRVTAVDRAWQLEVERWRSEATLAAHVGAAGLSWDTFAARARLDDTARRCHDALDPATRRWVNAYVAGVRDGLAEGAARSPELQALGLPRGGHGGWRAWTPLGVFLVHHVLFGALGTTVWRGHLLRSFGPRLGPDLATALGLGPPDGSNAVAVTGARTASGLPLIAGDPHRVLERPGVYQQVHLVVDGPAALDVVGLAFPGVPGVAHFGHTGTVAWAVTNAMAVHQDLYRERLRRDGDRLLALGPDGWAPADARTVRLDVRNGEPVTVETVETARGPVVVPSWAVGTDGGEPEALSLRAPSRVDAALGFEALPLLLQARTTADVDAALAAWVEPVNSVLVADTAGDVRQLVAGRVPERATANRWHPVPAWDRAHAWRGTHPPAAGLRVTDAAPWDGVAVTANDARPDVAGHGTVFAPPHRAARLRALVGDRTGLRPADLAELLVDTASPATGLIDVLQRAAAPEPGTPAARLHAEVLSWDRRMAAASRGAGAFAAWRSALVRRVLDLPLLAPLHRPAGVPEVLAPWLSPVERVGSALERLLDVLPHHGVDVDALVRDALADAATTPVPDWGATHRLRTVHSLDGTPWEDTVDRPADGLPLDGDTDCVLATASLPGLTDLSLRGPVARYVWDLADRDASRWVVPLGADGAPGPHTEDQTPLWASGSLVPVPPYDVIPVPPARRHPRPTRPTGGDPVTDARLAEGTHPFGDGRTFEVRRLDPDRDAPLVHSWVREERARFWGMTDHTEEQVREIYAYVDSLDTHHAWLVSVEGSPVGLLQTYQPAADPVGEVYAVEPGDLGIHVLLAPATTPEPGFTLRLAAALGAVALADPTMRRVVVEPDAANEGALERLRRTGFELGPEVELPTKRARLAFLRREVLEALLAG</sequence>
<dbReference type="EMBL" id="JAAMPA010000001">
    <property type="protein sequence ID" value="NIH66160.1"/>
    <property type="molecule type" value="Genomic_DNA"/>
</dbReference>
<feature type="domain" description="Acyltransferase MbtK/IucB-like conserved" evidence="9">
    <location>
        <begin position="745"/>
        <end position="793"/>
    </location>
</feature>
<dbReference type="Gene3D" id="3.60.20.10">
    <property type="entry name" value="Glutamine Phosphoribosylpyrophosphate, subunit 1, domain 1"/>
    <property type="match status" value="1"/>
</dbReference>
<reference evidence="11 12" key="3">
    <citation type="submission" date="2020-02" db="EMBL/GenBank/DDBJ databases">
        <title>Sequencing the genomes of 1000 actinobacteria strains.</title>
        <authorList>
            <person name="Klenk H.-P."/>
        </authorList>
    </citation>
    <scope>NUCLEOTIDE SEQUENCE [LARGE SCALE GENOMIC DNA]</scope>
    <source>
        <strain evidence="11 12">DSM 45201</strain>
    </source>
</reference>
<evidence type="ECO:0000313" key="12">
    <source>
        <dbReference type="Proteomes" id="UP000552836"/>
    </source>
</evidence>
<dbReference type="InterPro" id="IPR016181">
    <property type="entry name" value="Acyl_CoA_acyltransferase"/>
</dbReference>
<reference evidence="10" key="4">
    <citation type="submission" date="2024-05" db="EMBL/GenBank/DDBJ databases">
        <authorList>
            <person name="Sun Q."/>
            <person name="Zhou Y."/>
        </authorList>
    </citation>
    <scope>NUCLEOTIDE SEQUENCE</scope>
    <source>
        <strain evidence="10">CGMCC 4.5581</strain>
    </source>
</reference>
<protein>
    <recommendedName>
        <fullName evidence="4">Lysine N-acyltransferase MbtK</fullName>
    </recommendedName>
    <alternativeName>
        <fullName evidence="7">Mycobactin synthase protein K</fullName>
    </alternativeName>
</protein>
<evidence type="ECO:0000256" key="4">
    <source>
        <dbReference type="ARBA" id="ARBA00020586"/>
    </source>
</evidence>
<dbReference type="Proteomes" id="UP000552836">
    <property type="component" value="Unassembled WGS sequence"/>
</dbReference>
<comment type="pathway">
    <text evidence="2">Siderophore biosynthesis; mycobactin biosynthesis.</text>
</comment>
<comment type="function">
    <text evidence="1">Acyltransferase required for the direct transfer of medium- to long-chain fatty acyl moieties from a carrier protein (MbtL) on to the epsilon-amino group of lysine residue in the mycobactin core.</text>
</comment>
<dbReference type="Pfam" id="PF13523">
    <property type="entry name" value="Acetyltransf_8"/>
    <property type="match status" value="1"/>
</dbReference>
<evidence type="ECO:0000256" key="6">
    <source>
        <dbReference type="ARBA" id="ARBA00023145"/>
    </source>
</evidence>
<dbReference type="Gene3D" id="1.10.1400.10">
    <property type="match status" value="1"/>
</dbReference>
<dbReference type="InterPro" id="IPR029055">
    <property type="entry name" value="Ntn_hydrolases_N"/>
</dbReference>
<dbReference type="Pfam" id="PF01804">
    <property type="entry name" value="Penicil_amidase"/>
    <property type="match status" value="1"/>
</dbReference>
<organism evidence="11 12">
    <name type="scientific">Modestobacter marinus</name>
    <dbReference type="NCBI Taxonomy" id="477641"/>
    <lineage>
        <taxon>Bacteria</taxon>
        <taxon>Bacillati</taxon>
        <taxon>Actinomycetota</taxon>
        <taxon>Actinomycetes</taxon>
        <taxon>Geodermatophilales</taxon>
        <taxon>Geodermatophilaceae</taxon>
        <taxon>Modestobacter</taxon>
    </lineage>
</organism>
<dbReference type="InterPro" id="IPR019432">
    <property type="entry name" value="Acyltransferase_MbtK/IucB-like"/>
</dbReference>
<dbReference type="Gene3D" id="1.10.439.10">
    <property type="entry name" value="Penicillin Amidohydrolase, domain 1"/>
    <property type="match status" value="1"/>
</dbReference>
<gene>
    <name evidence="11" type="ORF">FB380_000606</name>
    <name evidence="10" type="ORF">GCM10011589_17050</name>
</gene>
<dbReference type="SUPFAM" id="SSF55729">
    <property type="entry name" value="Acyl-CoA N-acyltransferases (Nat)"/>
    <property type="match status" value="1"/>
</dbReference>
<feature type="region of interest" description="Disordered" evidence="8">
    <location>
        <begin position="706"/>
        <end position="742"/>
    </location>
</feature>
<dbReference type="GO" id="GO:0016746">
    <property type="term" value="F:acyltransferase activity"/>
    <property type="evidence" value="ECO:0007669"/>
    <property type="project" value="InterPro"/>
</dbReference>
<dbReference type="GO" id="GO:0019290">
    <property type="term" value="P:siderophore biosynthetic process"/>
    <property type="evidence" value="ECO:0007669"/>
    <property type="project" value="InterPro"/>
</dbReference>
<evidence type="ECO:0000313" key="13">
    <source>
        <dbReference type="Proteomes" id="UP000648663"/>
    </source>
</evidence>
<dbReference type="PANTHER" id="PTHR34218">
    <property type="entry name" value="PEPTIDASE S45 PENICILLIN AMIDASE"/>
    <property type="match status" value="1"/>
</dbReference>
<accession>A0A846LUS1</accession>
<dbReference type="Gene3D" id="2.30.120.10">
    <property type="match status" value="1"/>
</dbReference>
<keyword evidence="13" id="KW-1185">Reference proteome</keyword>
<dbReference type="UniPathway" id="UPA00011"/>
<dbReference type="RefSeq" id="WP_208382742.1">
    <property type="nucleotide sequence ID" value="NZ_BAABJU010000010.1"/>
</dbReference>
<keyword evidence="6" id="KW-0865">Zymogen</keyword>
<dbReference type="PANTHER" id="PTHR34218:SF4">
    <property type="entry name" value="ACYL-HOMOSERINE LACTONE ACYLASE QUIP"/>
    <property type="match status" value="1"/>
</dbReference>
<reference evidence="13" key="2">
    <citation type="journal article" date="2019" name="Int. J. Syst. Evol. Microbiol.">
        <title>The Global Catalogue of Microorganisms (GCM) 10K type strain sequencing project: providing services to taxonomists for standard genome sequencing and annotation.</title>
        <authorList>
            <consortium name="The Broad Institute Genomics Platform"/>
            <consortium name="The Broad Institute Genome Sequencing Center for Infectious Disease"/>
            <person name="Wu L."/>
            <person name="Ma J."/>
        </authorList>
    </citation>
    <scope>NUCLEOTIDE SEQUENCE [LARGE SCALE GENOMIC DNA]</scope>
    <source>
        <strain evidence="13">CGMCC 4.5581</strain>
    </source>
</reference>
<evidence type="ECO:0000256" key="8">
    <source>
        <dbReference type="SAM" id="MobiDB-lite"/>
    </source>
</evidence>
<comment type="caution">
    <text evidence="11">The sequence shown here is derived from an EMBL/GenBank/DDBJ whole genome shotgun (WGS) entry which is preliminary data.</text>
</comment>
<evidence type="ECO:0000256" key="1">
    <source>
        <dbReference type="ARBA" id="ARBA00003818"/>
    </source>
</evidence>
<evidence type="ECO:0000256" key="2">
    <source>
        <dbReference type="ARBA" id="ARBA00005102"/>
    </source>
</evidence>
<reference evidence="10" key="1">
    <citation type="journal article" date="2014" name="Int. J. Syst. Evol. Microbiol.">
        <title>Complete genome of a new Firmicutes species belonging to the dominant human colonic microbiota ('Ruminococcus bicirculans') reveals two chromosomes and a selective capacity to utilize plant glucans.</title>
        <authorList>
            <consortium name="NISC Comparative Sequencing Program"/>
            <person name="Wegmann U."/>
            <person name="Louis P."/>
            <person name="Goesmann A."/>
            <person name="Henrissat B."/>
            <person name="Duncan S.H."/>
            <person name="Flint H.J."/>
        </authorList>
    </citation>
    <scope>NUCLEOTIDE SEQUENCE</scope>
    <source>
        <strain evidence="10">CGMCC 4.5581</strain>
    </source>
</reference>
<feature type="compositionally biased region" description="Low complexity" evidence="8">
    <location>
        <begin position="717"/>
        <end position="726"/>
    </location>
</feature>
<dbReference type="Proteomes" id="UP000648663">
    <property type="component" value="Unassembled WGS sequence"/>
</dbReference>
<evidence type="ECO:0000313" key="11">
    <source>
        <dbReference type="EMBL" id="NIH66160.1"/>
    </source>
</evidence>
<evidence type="ECO:0000256" key="5">
    <source>
        <dbReference type="ARBA" id="ARBA00022801"/>
    </source>
</evidence>
<dbReference type="InterPro" id="IPR043146">
    <property type="entry name" value="Penicillin_amidase_N_B-knob"/>
</dbReference>
<dbReference type="GO" id="GO:0016811">
    <property type="term" value="F:hydrolase activity, acting on carbon-nitrogen (but not peptide) bonds, in linear amides"/>
    <property type="evidence" value="ECO:0007669"/>
    <property type="project" value="InterPro"/>
</dbReference>
<evidence type="ECO:0000259" key="9">
    <source>
        <dbReference type="SMART" id="SM01006"/>
    </source>
</evidence>
<dbReference type="InterPro" id="IPR043147">
    <property type="entry name" value="Penicillin_amidase_A-knob"/>
</dbReference>
<evidence type="ECO:0000256" key="7">
    <source>
        <dbReference type="ARBA" id="ARBA00031122"/>
    </source>
</evidence>
<dbReference type="Gene3D" id="3.40.630.30">
    <property type="match status" value="1"/>
</dbReference>